<feature type="transmembrane region" description="Helical" evidence="1">
    <location>
        <begin position="7"/>
        <end position="25"/>
    </location>
</feature>
<evidence type="ECO:0008006" key="4">
    <source>
        <dbReference type="Google" id="ProtNLM"/>
    </source>
</evidence>
<dbReference type="EMBL" id="JAIRBA010000014">
    <property type="protein sequence ID" value="MCG2419048.1"/>
    <property type="molecule type" value="Genomic_DNA"/>
</dbReference>
<accession>A0A9X1QU90</accession>
<name>A0A9X1QU90_9FLAO</name>
<dbReference type="AlphaFoldDB" id="A0A9X1QU90"/>
<comment type="caution">
    <text evidence="2">The sequence shown here is derived from an EMBL/GenBank/DDBJ whole genome shotgun (WGS) entry which is preliminary data.</text>
</comment>
<dbReference type="RefSeq" id="WP_237602837.1">
    <property type="nucleotide sequence ID" value="NZ_JAIRBA010000014.1"/>
</dbReference>
<keyword evidence="1" id="KW-0812">Transmembrane</keyword>
<keyword evidence="3" id="KW-1185">Reference proteome</keyword>
<gene>
    <name evidence="2" type="ORF">K8089_08435</name>
</gene>
<evidence type="ECO:0000313" key="2">
    <source>
        <dbReference type="EMBL" id="MCG2419048.1"/>
    </source>
</evidence>
<keyword evidence="1" id="KW-0472">Membrane</keyword>
<feature type="transmembrane region" description="Helical" evidence="1">
    <location>
        <begin position="128"/>
        <end position="151"/>
    </location>
</feature>
<protein>
    <recommendedName>
        <fullName evidence="4">DUF1772 domain-containing protein</fullName>
    </recommendedName>
</protein>
<reference evidence="2" key="1">
    <citation type="submission" date="2021-09" db="EMBL/GenBank/DDBJ databases">
        <title>Genome of Aequorivita sp. strain F47161.</title>
        <authorList>
            <person name="Wang Y."/>
        </authorList>
    </citation>
    <scope>NUCLEOTIDE SEQUENCE</scope>
    <source>
        <strain evidence="2">F47161</strain>
    </source>
</reference>
<proteinExistence type="predicted"/>
<feature type="transmembrane region" description="Helical" evidence="1">
    <location>
        <begin position="82"/>
        <end position="103"/>
    </location>
</feature>
<keyword evidence="1" id="KW-1133">Transmembrane helix</keyword>
<sequence length="158" mass="17598">MNNLKNLVYILTCLSFSIIIGAAFYEHLAVWPRAFSAIPASLTMHQGGYGLNAEAFWSIIHPITLALFILTLILFWKTKRRINLLISLLGYLLIIAVTGIYFVPELVAITTTEYATTIDEALTSRGQIWINLSLLRLLLIVGLAVVLFFGLTKSNLKA</sequence>
<organism evidence="2 3">
    <name type="scientific">Aequorivita vitellina</name>
    <dbReference type="NCBI Taxonomy" id="2874475"/>
    <lineage>
        <taxon>Bacteria</taxon>
        <taxon>Pseudomonadati</taxon>
        <taxon>Bacteroidota</taxon>
        <taxon>Flavobacteriia</taxon>
        <taxon>Flavobacteriales</taxon>
        <taxon>Flavobacteriaceae</taxon>
        <taxon>Aequorivita</taxon>
    </lineage>
</organism>
<feature type="transmembrane region" description="Helical" evidence="1">
    <location>
        <begin position="55"/>
        <end position="75"/>
    </location>
</feature>
<evidence type="ECO:0000313" key="3">
    <source>
        <dbReference type="Proteomes" id="UP001139461"/>
    </source>
</evidence>
<dbReference type="Proteomes" id="UP001139461">
    <property type="component" value="Unassembled WGS sequence"/>
</dbReference>
<evidence type="ECO:0000256" key="1">
    <source>
        <dbReference type="SAM" id="Phobius"/>
    </source>
</evidence>